<dbReference type="EMBL" id="BSXS01001117">
    <property type="protein sequence ID" value="GME75107.1"/>
    <property type="molecule type" value="Genomic_DNA"/>
</dbReference>
<evidence type="ECO:0000313" key="2">
    <source>
        <dbReference type="Proteomes" id="UP001165064"/>
    </source>
</evidence>
<evidence type="ECO:0000313" key="1">
    <source>
        <dbReference type="EMBL" id="GME75107.1"/>
    </source>
</evidence>
<comment type="caution">
    <text evidence="1">The sequence shown here is derived from an EMBL/GenBank/DDBJ whole genome shotgun (WGS) entry which is preliminary data.</text>
</comment>
<proteinExistence type="predicted"/>
<gene>
    <name evidence="1" type="ORF">Amon02_000202900</name>
</gene>
<reference evidence="1" key="1">
    <citation type="submission" date="2023-04" db="EMBL/GenBank/DDBJ databases">
        <title>Ambrosiozyma monospora NBRC 10751.</title>
        <authorList>
            <person name="Ichikawa N."/>
            <person name="Sato H."/>
            <person name="Tonouchi N."/>
        </authorList>
    </citation>
    <scope>NUCLEOTIDE SEQUENCE</scope>
    <source>
        <strain evidence="1">NBRC 10751</strain>
    </source>
</reference>
<keyword evidence="2" id="KW-1185">Reference proteome</keyword>
<accession>A0ACB5SWB9</accession>
<name>A0ACB5SWB9_AMBMO</name>
<sequence>MPPKFQLAAYTTQQFEEPLTTTATYTSLIPNVVERNLLTIIYNTDDEEVVAVNGTPTTSRIVSSTTESESPSVTSNALAKQWATVMAMESILGDPSLYIFPGDNETLTSVLGSYQDYSAAITYHPGYMFVLNDTQKTSLYEFYKSLYTLFDTDVFYHITKLISVKYSEFDSLTIPVTLPSGASTALNGSVDSMVSTYYSMALGNVLYADIESSFELKYRAVLNTNNNTSLMRRAYGAFTSFHNQQFDENPVSIWSVFDEFLSELPWGPQLRNIVYSSYSDLTTGEYTHGSVTLIPSTSSINTDCQLVTDQYSPVNETTYFPLVFVRNSTYAFQNRSFGQGPIVTTFTNIYNFKTMIHVSPVTTGSACNVVSERATMTYYNTTGIIQCGVMALAADSIYNGPEFMEVMKKKQTQPDEL</sequence>
<protein>
    <submittedName>
        <fullName evidence="1">Unnamed protein product</fullName>
    </submittedName>
</protein>
<dbReference type="Proteomes" id="UP001165064">
    <property type="component" value="Unassembled WGS sequence"/>
</dbReference>
<organism evidence="1 2">
    <name type="scientific">Ambrosiozyma monospora</name>
    <name type="common">Yeast</name>
    <name type="synonym">Endomycopsis monosporus</name>
    <dbReference type="NCBI Taxonomy" id="43982"/>
    <lineage>
        <taxon>Eukaryota</taxon>
        <taxon>Fungi</taxon>
        <taxon>Dikarya</taxon>
        <taxon>Ascomycota</taxon>
        <taxon>Saccharomycotina</taxon>
        <taxon>Pichiomycetes</taxon>
        <taxon>Pichiales</taxon>
        <taxon>Pichiaceae</taxon>
        <taxon>Ambrosiozyma</taxon>
    </lineage>
</organism>